<feature type="domain" description="AMP-binding enzyme C-terminal" evidence="4">
    <location>
        <begin position="418"/>
        <end position="494"/>
    </location>
</feature>
<dbReference type="PANTHER" id="PTHR43201:SF32">
    <property type="entry name" value="2-SUCCINYLBENZOATE--COA LIGASE, CHLOROPLASTIC_PEROXISOMAL"/>
    <property type="match status" value="1"/>
</dbReference>
<reference evidence="5 6" key="1">
    <citation type="submission" date="2020-12" db="EMBL/GenBank/DDBJ databases">
        <authorList>
            <person name="Shan Y."/>
        </authorList>
    </citation>
    <scope>NUCLEOTIDE SEQUENCE [LARGE SCALE GENOMIC DNA]</scope>
    <source>
        <strain evidence="6">csc3.9</strain>
    </source>
</reference>
<evidence type="ECO:0000259" key="3">
    <source>
        <dbReference type="Pfam" id="PF00501"/>
    </source>
</evidence>
<evidence type="ECO:0000313" key="5">
    <source>
        <dbReference type="EMBL" id="QQD18024.1"/>
    </source>
</evidence>
<dbReference type="AlphaFoldDB" id="A0A7T4R075"/>
<dbReference type="GO" id="GO:0031956">
    <property type="term" value="F:medium-chain fatty acid-CoA ligase activity"/>
    <property type="evidence" value="ECO:0007669"/>
    <property type="project" value="TreeGrafter"/>
</dbReference>
<gene>
    <name evidence="5" type="ORF">I6N98_17040</name>
</gene>
<dbReference type="PANTHER" id="PTHR43201">
    <property type="entry name" value="ACYL-COA SYNTHETASE"/>
    <property type="match status" value="1"/>
</dbReference>
<accession>A0A7T4R075</accession>
<name>A0A7T4R075_9GAMM</name>
<sequence length="505" mass="54841">MFAITQPLRRAAKLWPSSPALLREEGALTWKELEAGVAKFAQFLRDFGVSKGDRVAILSQNSESFFQFYMAAPWADVIMVSINTRWSEEEMLTALDDSGAIILLVDQHFDATGQALLARSEVIRQVVNIEHESCLSAMSGLSPLSDSGRSDDETVALFYTGGTTGRSKGVMLNSVGLLTTGLQVQAHSGLDHSAVVLHVAPFFHMAAGGIIYATLLAGASSVILPAFVPSVVAQAIQQHSVTHILLVPTMIEMLLYDPSFSSYDLSSLRRIVYGSSPMPESLLRLAMDRLPGVEFTQFYGMTELSPVATVLPPEDHQEACAFPSRLRSAGVPIQLADLRIVDDQGDEVPRGEVGEVTVAGPSVMQGYWNNPDATAAAIRHGYMHTGDAGYCDEHGYLYLVDRIKDMIISGGENVYSTEVEQAVYQYPGVQECAVVGVPDSRWGESVCAVIYPEAGCTIDEPTIKEFCATKIANYKCPKKVVIASEPLPKTAAGKIAKTEIRKWVR</sequence>
<keyword evidence="6" id="KW-1185">Reference proteome</keyword>
<evidence type="ECO:0000313" key="6">
    <source>
        <dbReference type="Proteomes" id="UP000596063"/>
    </source>
</evidence>
<dbReference type="InterPro" id="IPR025110">
    <property type="entry name" value="AMP-bd_C"/>
</dbReference>
<evidence type="ECO:0000256" key="2">
    <source>
        <dbReference type="ARBA" id="ARBA00022598"/>
    </source>
</evidence>
<evidence type="ECO:0000259" key="4">
    <source>
        <dbReference type="Pfam" id="PF13193"/>
    </source>
</evidence>
<dbReference type="RefSeq" id="WP_198569522.1">
    <property type="nucleotide sequence ID" value="NZ_CP066167.1"/>
</dbReference>
<comment type="similarity">
    <text evidence="1">Belongs to the ATP-dependent AMP-binding enzyme family.</text>
</comment>
<dbReference type="InterPro" id="IPR045851">
    <property type="entry name" value="AMP-bd_C_sf"/>
</dbReference>
<dbReference type="Gene3D" id="3.40.50.12780">
    <property type="entry name" value="N-terminal domain of ligase-like"/>
    <property type="match status" value="1"/>
</dbReference>
<dbReference type="NCBIfam" id="NF004837">
    <property type="entry name" value="PRK06187.1"/>
    <property type="match status" value="1"/>
</dbReference>
<dbReference type="CDD" id="cd17631">
    <property type="entry name" value="FACL_FadD13-like"/>
    <property type="match status" value="1"/>
</dbReference>
<dbReference type="GO" id="GO:0006631">
    <property type="term" value="P:fatty acid metabolic process"/>
    <property type="evidence" value="ECO:0007669"/>
    <property type="project" value="TreeGrafter"/>
</dbReference>
<dbReference type="SUPFAM" id="SSF56801">
    <property type="entry name" value="Acetyl-CoA synthetase-like"/>
    <property type="match status" value="1"/>
</dbReference>
<dbReference type="InterPro" id="IPR000873">
    <property type="entry name" value="AMP-dep_synth/lig_dom"/>
</dbReference>
<dbReference type="KEGG" id="snan:I6N98_17040"/>
<dbReference type="Proteomes" id="UP000596063">
    <property type="component" value="Chromosome"/>
</dbReference>
<dbReference type="EMBL" id="CP066167">
    <property type="protein sequence ID" value="QQD18024.1"/>
    <property type="molecule type" value="Genomic_DNA"/>
</dbReference>
<dbReference type="Gene3D" id="3.30.300.30">
    <property type="match status" value="1"/>
</dbReference>
<dbReference type="Pfam" id="PF00501">
    <property type="entry name" value="AMP-binding"/>
    <property type="match status" value="1"/>
</dbReference>
<organism evidence="5 6">
    <name type="scientific">Spongiibacter nanhainus</name>
    <dbReference type="NCBI Taxonomy" id="2794344"/>
    <lineage>
        <taxon>Bacteria</taxon>
        <taxon>Pseudomonadati</taxon>
        <taxon>Pseudomonadota</taxon>
        <taxon>Gammaproteobacteria</taxon>
        <taxon>Cellvibrionales</taxon>
        <taxon>Spongiibacteraceae</taxon>
        <taxon>Spongiibacter</taxon>
    </lineage>
</organism>
<dbReference type="InterPro" id="IPR042099">
    <property type="entry name" value="ANL_N_sf"/>
</dbReference>
<dbReference type="InterPro" id="IPR020845">
    <property type="entry name" value="AMP-binding_CS"/>
</dbReference>
<dbReference type="Pfam" id="PF13193">
    <property type="entry name" value="AMP-binding_C"/>
    <property type="match status" value="1"/>
</dbReference>
<protein>
    <submittedName>
        <fullName evidence="5">Long-chain fatty acid--CoA ligase</fullName>
    </submittedName>
</protein>
<proteinExistence type="inferred from homology"/>
<keyword evidence="2 5" id="KW-0436">Ligase</keyword>
<dbReference type="FunFam" id="3.30.300.30:FF:000008">
    <property type="entry name" value="2,3-dihydroxybenzoate-AMP ligase"/>
    <property type="match status" value="1"/>
</dbReference>
<dbReference type="PROSITE" id="PS00455">
    <property type="entry name" value="AMP_BINDING"/>
    <property type="match status" value="1"/>
</dbReference>
<evidence type="ECO:0000256" key="1">
    <source>
        <dbReference type="ARBA" id="ARBA00006432"/>
    </source>
</evidence>
<feature type="domain" description="AMP-dependent synthetase/ligase" evidence="3">
    <location>
        <begin position="9"/>
        <end position="368"/>
    </location>
</feature>